<dbReference type="SUPFAM" id="SSF53300">
    <property type="entry name" value="vWA-like"/>
    <property type="match status" value="1"/>
</dbReference>
<dbReference type="Pfam" id="PF00008">
    <property type="entry name" value="EGF"/>
    <property type="match status" value="1"/>
</dbReference>
<dbReference type="InterPro" id="IPR000152">
    <property type="entry name" value="EGF-type_Asp/Asn_hydroxyl_site"/>
</dbReference>
<evidence type="ECO:0000256" key="4">
    <source>
        <dbReference type="ARBA" id="ARBA00022737"/>
    </source>
</evidence>
<organism evidence="11">
    <name type="scientific">Magallana gigas</name>
    <name type="common">Pacific oyster</name>
    <name type="synonym">Crassostrea gigas</name>
    <dbReference type="NCBI Taxonomy" id="29159"/>
    <lineage>
        <taxon>Eukaryota</taxon>
        <taxon>Metazoa</taxon>
        <taxon>Spiralia</taxon>
        <taxon>Lophotrochozoa</taxon>
        <taxon>Mollusca</taxon>
        <taxon>Bivalvia</taxon>
        <taxon>Autobranchia</taxon>
        <taxon>Pteriomorphia</taxon>
        <taxon>Ostreida</taxon>
        <taxon>Ostreoidea</taxon>
        <taxon>Ostreidae</taxon>
        <taxon>Magallana</taxon>
    </lineage>
</organism>
<reference evidence="11" key="1">
    <citation type="journal article" date="2012" name="Nature">
        <title>The oyster genome reveals stress adaptation and complexity of shell formation.</title>
        <authorList>
            <person name="Zhang G."/>
            <person name="Fang X."/>
            <person name="Guo X."/>
            <person name="Li L."/>
            <person name="Luo R."/>
            <person name="Xu F."/>
            <person name="Yang P."/>
            <person name="Zhang L."/>
            <person name="Wang X."/>
            <person name="Qi H."/>
            <person name="Xiong Z."/>
            <person name="Que H."/>
            <person name="Xie Y."/>
            <person name="Holland P.W."/>
            <person name="Paps J."/>
            <person name="Zhu Y."/>
            <person name="Wu F."/>
            <person name="Chen Y."/>
            <person name="Wang J."/>
            <person name="Peng C."/>
            <person name="Meng J."/>
            <person name="Yang L."/>
            <person name="Liu J."/>
            <person name="Wen B."/>
            <person name="Zhang N."/>
            <person name="Huang Z."/>
            <person name="Zhu Q."/>
            <person name="Feng Y."/>
            <person name="Mount A."/>
            <person name="Hedgecock D."/>
            <person name="Xu Z."/>
            <person name="Liu Y."/>
            <person name="Domazet-Loso T."/>
            <person name="Du Y."/>
            <person name="Sun X."/>
            <person name="Zhang S."/>
            <person name="Liu B."/>
            <person name="Cheng P."/>
            <person name="Jiang X."/>
            <person name="Li J."/>
            <person name="Fan D."/>
            <person name="Wang W."/>
            <person name="Fu W."/>
            <person name="Wang T."/>
            <person name="Wang B."/>
            <person name="Zhang J."/>
            <person name="Peng Z."/>
            <person name="Li Y."/>
            <person name="Li N."/>
            <person name="Wang J."/>
            <person name="Chen M."/>
            <person name="He Y."/>
            <person name="Tan F."/>
            <person name="Song X."/>
            <person name="Zheng Q."/>
            <person name="Huang R."/>
            <person name="Yang H."/>
            <person name="Du X."/>
            <person name="Chen L."/>
            <person name="Yang M."/>
            <person name="Gaffney P.M."/>
            <person name="Wang S."/>
            <person name="Luo L."/>
            <person name="She Z."/>
            <person name="Ming Y."/>
            <person name="Huang W."/>
            <person name="Zhang S."/>
            <person name="Huang B."/>
            <person name="Zhang Y."/>
            <person name="Qu T."/>
            <person name="Ni P."/>
            <person name="Miao G."/>
            <person name="Wang J."/>
            <person name="Wang Q."/>
            <person name="Steinberg C.E."/>
            <person name="Wang H."/>
            <person name="Li N."/>
            <person name="Qian L."/>
            <person name="Zhang G."/>
            <person name="Li Y."/>
            <person name="Yang H."/>
            <person name="Liu X."/>
            <person name="Wang J."/>
            <person name="Yin Y."/>
            <person name="Wang J."/>
        </authorList>
    </citation>
    <scope>NUCLEOTIDE SEQUENCE [LARGE SCALE GENOMIC DNA]</scope>
    <source>
        <strain evidence="11">05x7-T-G4-1.051#20</strain>
    </source>
</reference>
<dbReference type="GO" id="GO:0007399">
    <property type="term" value="P:nervous system development"/>
    <property type="evidence" value="ECO:0007669"/>
    <property type="project" value="UniProtKB-ARBA"/>
</dbReference>
<dbReference type="Pfam" id="PF00092">
    <property type="entry name" value="VWA"/>
    <property type="match status" value="1"/>
</dbReference>
<dbReference type="InterPro" id="IPR001881">
    <property type="entry name" value="EGF-like_Ca-bd_dom"/>
</dbReference>
<dbReference type="FunFam" id="2.10.25.10:FF:000247">
    <property type="entry name" value="Delta/notch like EGF repeat containing"/>
    <property type="match status" value="1"/>
</dbReference>
<dbReference type="PRINTS" id="PR00453">
    <property type="entry name" value="VWFADOMAIN"/>
</dbReference>
<dbReference type="PROSITE" id="PS00022">
    <property type="entry name" value="EGF_1"/>
    <property type="match status" value="1"/>
</dbReference>
<dbReference type="Gene3D" id="3.40.50.410">
    <property type="entry name" value="von Willebrand factor, type A domain"/>
    <property type="match status" value="1"/>
</dbReference>
<sequence>MGYEVQTDVTCHKGHHYLPGEISHQKSASFLLDREKRAIDCFNEYVCERNIPYCQNRYLSFQKADPCASFPCGHGGTCTKISDTTFSCSCLSGYDPATNCATDIDECQSSPCQNGGSCNDLVNRFECTCYGRYNGTVCEKDCRPGPADIVFVVDSSESADFTRSLDFVSNIIQNLSIGPNDFQIAMITFSWNATLEFAFDEYSNNQSLIDAVNGVAPEYGPTYLTEALTLAEQISSGTANGRRPSVPCYVVILTDGLATDVQGYVTQARLMQWRGVRMMGVGIGSSVSHTDLITLSSNIDDVFSPDNDDMLNTILRETSHQDCNGEAR</sequence>
<dbReference type="SMART" id="SM00179">
    <property type="entry name" value="EGF_CA"/>
    <property type="match status" value="2"/>
</dbReference>
<gene>
    <name evidence="11" type="ORF">CGI_10020051</name>
</gene>
<dbReference type="GO" id="GO:0005581">
    <property type="term" value="C:collagen trimer"/>
    <property type="evidence" value="ECO:0007669"/>
    <property type="project" value="UniProtKB-KW"/>
</dbReference>
<dbReference type="PROSITE" id="PS50026">
    <property type="entry name" value="EGF_3"/>
    <property type="match status" value="2"/>
</dbReference>
<dbReference type="InParanoid" id="K1QR62"/>
<evidence type="ECO:0000256" key="9">
    <source>
        <dbReference type="ARBA" id="ARBA00023180"/>
    </source>
</evidence>
<dbReference type="GO" id="GO:0071944">
    <property type="term" value="C:cell periphery"/>
    <property type="evidence" value="ECO:0007669"/>
    <property type="project" value="UniProtKB-ARBA"/>
</dbReference>
<keyword evidence="3" id="KW-0812">Transmembrane</keyword>
<accession>K1QR62</accession>
<comment type="subcellular location">
    <subcellularLocation>
        <location evidence="1">Membrane</location>
        <topology evidence="1">Single-pass membrane protein</topology>
    </subcellularLocation>
</comment>
<evidence type="ECO:0000256" key="2">
    <source>
        <dbReference type="ARBA" id="ARBA00022536"/>
    </source>
</evidence>
<keyword evidence="8 10" id="KW-1015">Disulfide bond</keyword>
<dbReference type="AlphaFoldDB" id="K1QR62"/>
<protein>
    <submittedName>
        <fullName evidence="11">Collagen alpha-4(VI) chain</fullName>
    </submittedName>
</protein>
<dbReference type="PROSITE" id="PS00010">
    <property type="entry name" value="ASX_HYDROXYL"/>
    <property type="match status" value="1"/>
</dbReference>
<keyword evidence="6" id="KW-1133">Transmembrane helix</keyword>
<dbReference type="CDD" id="cd00054">
    <property type="entry name" value="EGF_CA"/>
    <property type="match status" value="1"/>
</dbReference>
<dbReference type="InterPro" id="IPR036465">
    <property type="entry name" value="vWFA_dom_sf"/>
</dbReference>
<evidence type="ECO:0000256" key="10">
    <source>
        <dbReference type="PROSITE-ProRule" id="PRU00076"/>
    </source>
</evidence>
<dbReference type="SMART" id="SM00181">
    <property type="entry name" value="EGF"/>
    <property type="match status" value="2"/>
</dbReference>
<name>K1QR62_MAGGI</name>
<dbReference type="PANTHER" id="PTHR24020:SF84">
    <property type="entry name" value="VWFA DOMAIN-CONTAINING PROTEIN"/>
    <property type="match status" value="1"/>
</dbReference>
<keyword evidence="9" id="KW-0325">Glycoprotein</keyword>
<dbReference type="EMBL" id="JH818808">
    <property type="protein sequence ID" value="EKC39447.1"/>
    <property type="molecule type" value="Genomic_DNA"/>
</dbReference>
<evidence type="ECO:0000313" key="11">
    <source>
        <dbReference type="EMBL" id="EKC39447.1"/>
    </source>
</evidence>
<dbReference type="PROSITE" id="PS01186">
    <property type="entry name" value="EGF_2"/>
    <property type="match status" value="1"/>
</dbReference>
<dbReference type="GO" id="GO:0005509">
    <property type="term" value="F:calcium ion binding"/>
    <property type="evidence" value="ECO:0007669"/>
    <property type="project" value="InterPro"/>
</dbReference>
<keyword evidence="7" id="KW-0472">Membrane</keyword>
<evidence type="ECO:0000256" key="8">
    <source>
        <dbReference type="ARBA" id="ARBA00023157"/>
    </source>
</evidence>
<dbReference type="SMART" id="SM00327">
    <property type="entry name" value="VWA"/>
    <property type="match status" value="1"/>
</dbReference>
<dbReference type="Gene3D" id="2.10.25.10">
    <property type="entry name" value="Laminin"/>
    <property type="match status" value="2"/>
</dbReference>
<proteinExistence type="predicted"/>
<dbReference type="PRINTS" id="PR00010">
    <property type="entry name" value="EGFBLOOD"/>
</dbReference>
<evidence type="ECO:0000256" key="6">
    <source>
        <dbReference type="ARBA" id="ARBA00022989"/>
    </source>
</evidence>
<evidence type="ECO:0000256" key="5">
    <source>
        <dbReference type="ARBA" id="ARBA00022837"/>
    </source>
</evidence>
<dbReference type="InterPro" id="IPR050525">
    <property type="entry name" value="ECM_Assembly_Org"/>
</dbReference>
<keyword evidence="4" id="KW-0677">Repeat</keyword>
<feature type="disulfide bond" evidence="10">
    <location>
        <begin position="129"/>
        <end position="138"/>
    </location>
</feature>
<keyword evidence="2 10" id="KW-0245">EGF-like domain</keyword>
<dbReference type="PANTHER" id="PTHR24020">
    <property type="entry name" value="COLLAGEN ALPHA"/>
    <property type="match status" value="1"/>
</dbReference>
<keyword evidence="11" id="KW-0176">Collagen</keyword>
<evidence type="ECO:0000256" key="7">
    <source>
        <dbReference type="ARBA" id="ARBA00023136"/>
    </source>
</evidence>
<dbReference type="CDD" id="cd01450">
    <property type="entry name" value="vWFA_subfamily_ECM"/>
    <property type="match status" value="1"/>
</dbReference>
<dbReference type="HOGENOM" id="CLU_059869_0_0_1"/>
<comment type="caution">
    <text evidence="10">Lacks conserved residue(s) required for the propagation of feature annotation.</text>
</comment>
<dbReference type="InterPro" id="IPR000742">
    <property type="entry name" value="EGF"/>
</dbReference>
<dbReference type="InterPro" id="IPR002035">
    <property type="entry name" value="VWF_A"/>
</dbReference>
<dbReference type="PROSITE" id="PS01187">
    <property type="entry name" value="EGF_CA"/>
    <property type="match status" value="1"/>
</dbReference>
<dbReference type="GO" id="GO:0120025">
    <property type="term" value="C:plasma membrane bounded cell projection"/>
    <property type="evidence" value="ECO:0007669"/>
    <property type="project" value="UniProtKB-ARBA"/>
</dbReference>
<dbReference type="InterPro" id="IPR018097">
    <property type="entry name" value="EGF_Ca-bd_CS"/>
</dbReference>
<dbReference type="PROSITE" id="PS50234">
    <property type="entry name" value="VWFA"/>
    <property type="match status" value="1"/>
</dbReference>
<dbReference type="GO" id="GO:0016020">
    <property type="term" value="C:membrane"/>
    <property type="evidence" value="ECO:0007669"/>
    <property type="project" value="UniProtKB-SubCell"/>
</dbReference>
<evidence type="ECO:0000256" key="3">
    <source>
        <dbReference type="ARBA" id="ARBA00022692"/>
    </source>
</evidence>
<evidence type="ECO:0000256" key="1">
    <source>
        <dbReference type="ARBA" id="ARBA00004167"/>
    </source>
</evidence>
<keyword evidence="5" id="KW-0106">Calcium</keyword>
<dbReference type="SUPFAM" id="SSF57196">
    <property type="entry name" value="EGF/Laminin"/>
    <property type="match status" value="1"/>
</dbReference>